<dbReference type="Pfam" id="PF09339">
    <property type="entry name" value="HTH_IclR"/>
    <property type="match status" value="1"/>
</dbReference>
<reference evidence="5" key="1">
    <citation type="submission" date="2016-10" db="EMBL/GenBank/DDBJ databases">
        <authorList>
            <person name="Varghese N."/>
            <person name="Submissions S."/>
        </authorList>
    </citation>
    <scope>NUCLEOTIDE SEQUENCE [LARGE SCALE GENOMIC DNA]</scope>
    <source>
        <strain evidence="5">DSM 22965</strain>
    </source>
</reference>
<dbReference type="RefSeq" id="WP_092666284.1">
    <property type="nucleotide sequence ID" value="NZ_LT629734.1"/>
</dbReference>
<evidence type="ECO:0000313" key="5">
    <source>
        <dbReference type="Proteomes" id="UP000199649"/>
    </source>
</evidence>
<gene>
    <name evidence="4" type="ORF">SAMN04489719_1333</name>
</gene>
<dbReference type="GO" id="GO:0045892">
    <property type="term" value="P:negative regulation of DNA-templated transcription"/>
    <property type="evidence" value="ECO:0007669"/>
    <property type="project" value="TreeGrafter"/>
</dbReference>
<feature type="domain" description="HTH iclR-type" evidence="3">
    <location>
        <begin position="11"/>
        <end position="72"/>
    </location>
</feature>
<dbReference type="InterPro" id="IPR029016">
    <property type="entry name" value="GAF-like_dom_sf"/>
</dbReference>
<dbReference type="InterPro" id="IPR050707">
    <property type="entry name" value="HTH_MetabolicPath_Reg"/>
</dbReference>
<evidence type="ECO:0000256" key="1">
    <source>
        <dbReference type="ARBA" id="ARBA00023015"/>
    </source>
</evidence>
<name>A0A1H1NQ79_9MICO</name>
<dbReference type="PROSITE" id="PS51077">
    <property type="entry name" value="HTH_ICLR"/>
    <property type="match status" value="1"/>
</dbReference>
<dbReference type="SUPFAM" id="SSF55781">
    <property type="entry name" value="GAF domain-like"/>
    <property type="match status" value="1"/>
</dbReference>
<sequence>MAESEKTAAGSQTLARGLAALAMIGESDTPITVRELAERLGIHRSMVYRLVATLEQSGFVERTGGGELQIGIRLVGIARTAARDLQTVALPELLAAADELDATVFLAAYDGEAAVTLVSAEPRNAHAVVAQRPGSRHPIGRGAPARVIRSQVDPVAHPPARFEESHDEVYAGLAAIAVPLLLPGGRPMAIAALHLAGRPVDPEPIVARLEGAAERIRSQLH</sequence>
<dbReference type="InterPro" id="IPR005471">
    <property type="entry name" value="Tscrpt_reg_IclR_N"/>
</dbReference>
<evidence type="ECO:0000256" key="2">
    <source>
        <dbReference type="ARBA" id="ARBA00023163"/>
    </source>
</evidence>
<dbReference type="OrthoDB" id="156285at2"/>
<dbReference type="SMART" id="SM00346">
    <property type="entry name" value="HTH_ICLR"/>
    <property type="match status" value="1"/>
</dbReference>
<dbReference type="PANTHER" id="PTHR30136">
    <property type="entry name" value="HELIX-TURN-HELIX TRANSCRIPTIONAL REGULATOR, ICLR FAMILY"/>
    <property type="match status" value="1"/>
</dbReference>
<dbReference type="Proteomes" id="UP000199649">
    <property type="component" value="Chromosome I"/>
</dbReference>
<evidence type="ECO:0000313" key="4">
    <source>
        <dbReference type="EMBL" id="SDS01122.1"/>
    </source>
</evidence>
<dbReference type="EMBL" id="LT629734">
    <property type="protein sequence ID" value="SDS01122.1"/>
    <property type="molecule type" value="Genomic_DNA"/>
</dbReference>
<dbReference type="GO" id="GO:0003700">
    <property type="term" value="F:DNA-binding transcription factor activity"/>
    <property type="evidence" value="ECO:0007669"/>
    <property type="project" value="TreeGrafter"/>
</dbReference>
<dbReference type="Gene3D" id="3.30.450.40">
    <property type="match status" value="1"/>
</dbReference>
<dbReference type="GO" id="GO:0003677">
    <property type="term" value="F:DNA binding"/>
    <property type="evidence" value="ECO:0007669"/>
    <property type="project" value="InterPro"/>
</dbReference>
<dbReference type="InterPro" id="IPR036390">
    <property type="entry name" value="WH_DNA-bd_sf"/>
</dbReference>
<keyword evidence="2" id="KW-0804">Transcription</keyword>
<dbReference type="PANTHER" id="PTHR30136:SF24">
    <property type="entry name" value="HTH-TYPE TRANSCRIPTIONAL REPRESSOR ALLR"/>
    <property type="match status" value="1"/>
</dbReference>
<keyword evidence="1" id="KW-0805">Transcription regulation</keyword>
<dbReference type="AlphaFoldDB" id="A0A1H1NQ79"/>
<accession>A0A1H1NQ79</accession>
<dbReference type="Gene3D" id="1.10.10.10">
    <property type="entry name" value="Winged helix-like DNA-binding domain superfamily/Winged helix DNA-binding domain"/>
    <property type="match status" value="1"/>
</dbReference>
<dbReference type="InterPro" id="IPR036388">
    <property type="entry name" value="WH-like_DNA-bd_sf"/>
</dbReference>
<proteinExistence type="predicted"/>
<protein>
    <submittedName>
        <fullName evidence="4">DNA binding domain-containing protein, excisionase family</fullName>
    </submittedName>
</protein>
<keyword evidence="5" id="KW-1185">Reference proteome</keyword>
<dbReference type="STRING" id="684552.SAMN04489719_1333"/>
<dbReference type="SUPFAM" id="SSF46785">
    <property type="entry name" value="Winged helix' DNA-binding domain"/>
    <property type="match status" value="1"/>
</dbReference>
<organism evidence="4 5">
    <name type="scientific">Agrococcus carbonis</name>
    <dbReference type="NCBI Taxonomy" id="684552"/>
    <lineage>
        <taxon>Bacteria</taxon>
        <taxon>Bacillati</taxon>
        <taxon>Actinomycetota</taxon>
        <taxon>Actinomycetes</taxon>
        <taxon>Micrococcales</taxon>
        <taxon>Microbacteriaceae</taxon>
        <taxon>Agrococcus</taxon>
    </lineage>
</organism>
<evidence type="ECO:0000259" key="3">
    <source>
        <dbReference type="PROSITE" id="PS51077"/>
    </source>
</evidence>